<organism evidence="3">
    <name type="scientific">Caenorhabditis brenneri</name>
    <name type="common">Nematode worm</name>
    <dbReference type="NCBI Taxonomy" id="135651"/>
    <lineage>
        <taxon>Eukaryota</taxon>
        <taxon>Metazoa</taxon>
        <taxon>Ecdysozoa</taxon>
        <taxon>Nematoda</taxon>
        <taxon>Chromadorea</taxon>
        <taxon>Rhabditida</taxon>
        <taxon>Rhabditina</taxon>
        <taxon>Rhabditomorpha</taxon>
        <taxon>Rhabditoidea</taxon>
        <taxon>Rhabditidae</taxon>
        <taxon>Peloderinae</taxon>
        <taxon>Caenorhabditis</taxon>
    </lineage>
</organism>
<dbReference type="InterPro" id="IPR021942">
    <property type="entry name" value="DUF3557"/>
</dbReference>
<dbReference type="Pfam" id="PF12078">
    <property type="entry name" value="DUF3557"/>
    <property type="match status" value="1"/>
</dbReference>
<name>G0MDR5_CAEBE</name>
<dbReference type="PANTHER" id="PTHR31379:SF1">
    <property type="entry name" value="F-BOX C PROTEIN-RELATED"/>
    <property type="match status" value="1"/>
</dbReference>
<sequence>MDTLTIKDENTEPGVEKKGGEIQKLEDKKQIQETEETPESASDEEELEKGVFEMEINEDTVEVQQRLSFEMEIIPKITRKPPLSNEVRNLIVHYCTAVQRILEFKTHPLLATFREKVPLRIKLLELSPNSIIVDAYKIEYSSILLHLDGKSLPQDVIDRNKLGYHRFDVNKYGAEVRDNWTPGDVIVRGKYKTPFPGYGKKEPFDVFVRATFQYRGGKKKVQTMTEKISTLMKTLTEEILGGGQSHLVFDLRVSTTGILRLPIGLKLRAMDLSSLEYGLDVLDTIPQIIREDHLPLPSFCTFVSGPKDAVLQHPVFRSTKSIYLFMPKNCQDQNWTVVLKKFKNQHIKLFGHELHFRQFFPIVKDWINNPRPLGSSFSMNMVKFDYAMSAIQKLCGAMEVITSDLPAGNFPTALCIHLNDELELVFYPTFYDNKAPGVHLLMEVGKKGTSIVVSRVSSV</sequence>
<dbReference type="AlphaFoldDB" id="G0MDR5"/>
<keyword evidence="3" id="KW-1185">Reference proteome</keyword>
<proteinExistence type="predicted"/>
<feature type="compositionally biased region" description="Acidic residues" evidence="1">
    <location>
        <begin position="33"/>
        <end position="47"/>
    </location>
</feature>
<reference evidence="3" key="1">
    <citation type="submission" date="2011-07" db="EMBL/GenBank/DDBJ databases">
        <authorList>
            <consortium name="Caenorhabditis brenneri Sequencing and Analysis Consortium"/>
            <person name="Wilson R.K."/>
        </authorList>
    </citation>
    <scope>NUCLEOTIDE SEQUENCE [LARGE SCALE GENOMIC DNA]</scope>
    <source>
        <strain evidence="3">PB2801</strain>
    </source>
</reference>
<evidence type="ECO:0000256" key="1">
    <source>
        <dbReference type="SAM" id="MobiDB-lite"/>
    </source>
</evidence>
<dbReference type="EMBL" id="GL379790">
    <property type="protein sequence ID" value="EGT49601.1"/>
    <property type="molecule type" value="Genomic_DNA"/>
</dbReference>
<feature type="region of interest" description="Disordered" evidence="1">
    <location>
        <begin position="1"/>
        <end position="47"/>
    </location>
</feature>
<dbReference type="HOGENOM" id="CLU_596165_0_0_1"/>
<dbReference type="eggNOG" id="ENOG502TJKM">
    <property type="taxonomic scope" value="Eukaryota"/>
</dbReference>
<dbReference type="PANTHER" id="PTHR31379">
    <property type="entry name" value="F-BOX C PROTEIN-RELATED-RELATED"/>
    <property type="match status" value="1"/>
</dbReference>
<dbReference type="InParanoid" id="G0MDR5"/>
<accession>G0MDR5</accession>
<dbReference type="Proteomes" id="UP000008068">
    <property type="component" value="Unassembled WGS sequence"/>
</dbReference>
<gene>
    <name evidence="2" type="ORF">CAEBREN_14322</name>
</gene>
<feature type="compositionally biased region" description="Basic and acidic residues" evidence="1">
    <location>
        <begin position="1"/>
        <end position="32"/>
    </location>
</feature>
<protein>
    <submittedName>
        <fullName evidence="2">Uncharacterized protein</fullName>
    </submittedName>
</protein>
<evidence type="ECO:0000313" key="3">
    <source>
        <dbReference type="Proteomes" id="UP000008068"/>
    </source>
</evidence>
<evidence type="ECO:0000313" key="2">
    <source>
        <dbReference type="EMBL" id="EGT49601.1"/>
    </source>
</evidence>